<dbReference type="InterPro" id="IPR029016">
    <property type="entry name" value="GAF-like_dom_sf"/>
</dbReference>
<dbReference type="EMBL" id="JACCQK010000085">
    <property type="protein sequence ID" value="MBG0778703.1"/>
    <property type="molecule type" value="Genomic_DNA"/>
</dbReference>
<dbReference type="Gene3D" id="3.30.450.40">
    <property type="match status" value="1"/>
</dbReference>
<dbReference type="PROSITE" id="PS50125">
    <property type="entry name" value="GUANYLATE_CYCLASE_2"/>
    <property type="match status" value="1"/>
</dbReference>
<dbReference type="Pfam" id="PF00211">
    <property type="entry name" value="Guanylate_cyc"/>
    <property type="match status" value="1"/>
</dbReference>
<dbReference type="InterPro" id="IPR001054">
    <property type="entry name" value="A/G_cyclase"/>
</dbReference>
<proteinExistence type="predicted"/>
<dbReference type="AlphaFoldDB" id="A0A931CQ32"/>
<sequence>MDHYYKERFHVQQDLIKKIAPLTETGDILEMVREQLRSLIPNAMEVCVLLLDPDAAKYTSPLQCALYDRPVSCQSCKRDRPAVQQAIAGKKAVVVADSDPIVRPDGSRMTVGPEYAMPVFVENRILAIVSVVIQPLTRYTRRDFYLIRDFANVLGTILLTARRQWEITREKIRISQTLASLTPFVPGSVRRMADKNPELLTREKETKQVSVLFIDLEGYTGLSATRPEAQVNAVIEKVFSSFVDPIHRSHGEINETSGDGFMIIFKDHEPKTNAMNAVKAAFEIASRCRSVSLSLAGELDIPDIGPMTVNMGISSGTALVGMTRFKGMLDTRMTFTASGSVTNIAARLSDHATGGDILISRTTRDLIEGLWPVYDRGKAKMKGIFEPIQVYSLLKPA</sequence>
<organism evidence="2 3">
    <name type="scientific">Desulfotignum balticum</name>
    <dbReference type="NCBI Taxonomy" id="115781"/>
    <lineage>
        <taxon>Bacteria</taxon>
        <taxon>Pseudomonadati</taxon>
        <taxon>Thermodesulfobacteriota</taxon>
        <taxon>Desulfobacteria</taxon>
        <taxon>Desulfobacterales</taxon>
        <taxon>Desulfobacteraceae</taxon>
        <taxon>Desulfotignum</taxon>
    </lineage>
</organism>
<evidence type="ECO:0000313" key="3">
    <source>
        <dbReference type="Proteomes" id="UP000706172"/>
    </source>
</evidence>
<comment type="caution">
    <text evidence="2">The sequence shown here is derived from an EMBL/GenBank/DDBJ whole genome shotgun (WGS) entry which is preliminary data.</text>
</comment>
<dbReference type="CDD" id="cd07302">
    <property type="entry name" value="CHD"/>
    <property type="match status" value="1"/>
</dbReference>
<accession>A0A931CQ32</accession>
<protein>
    <submittedName>
        <fullName evidence="2">GAF domain-containing protein</fullName>
    </submittedName>
</protein>
<dbReference type="SUPFAM" id="SSF55781">
    <property type="entry name" value="GAF domain-like"/>
    <property type="match status" value="1"/>
</dbReference>
<dbReference type="GO" id="GO:0035556">
    <property type="term" value="P:intracellular signal transduction"/>
    <property type="evidence" value="ECO:0007669"/>
    <property type="project" value="InterPro"/>
</dbReference>
<evidence type="ECO:0000259" key="1">
    <source>
        <dbReference type="PROSITE" id="PS50125"/>
    </source>
</evidence>
<gene>
    <name evidence="2" type="ORF">H0S81_02080</name>
</gene>
<dbReference type="SUPFAM" id="SSF55073">
    <property type="entry name" value="Nucleotide cyclase"/>
    <property type="match status" value="1"/>
</dbReference>
<dbReference type="InterPro" id="IPR050697">
    <property type="entry name" value="Adenylyl/Guanylyl_Cyclase_3/4"/>
</dbReference>
<dbReference type="InterPro" id="IPR029787">
    <property type="entry name" value="Nucleotide_cyclase"/>
</dbReference>
<dbReference type="Proteomes" id="UP000706172">
    <property type="component" value="Unassembled WGS sequence"/>
</dbReference>
<feature type="domain" description="Guanylate cyclase" evidence="1">
    <location>
        <begin position="210"/>
        <end position="349"/>
    </location>
</feature>
<dbReference type="GO" id="GO:0009190">
    <property type="term" value="P:cyclic nucleotide biosynthetic process"/>
    <property type="evidence" value="ECO:0007669"/>
    <property type="project" value="InterPro"/>
</dbReference>
<reference evidence="2" key="1">
    <citation type="submission" date="2020-07" db="EMBL/GenBank/DDBJ databases">
        <title>Severe corrosion of carbon steel in oil field produced water can be linked to methanogenic archaea containing a special type of NiFe hydrogenase.</title>
        <authorList>
            <person name="Lahme S."/>
            <person name="Mand J."/>
            <person name="Longwell J."/>
            <person name="Smith R."/>
            <person name="Enning D."/>
        </authorList>
    </citation>
    <scope>NUCLEOTIDE SEQUENCE</scope>
    <source>
        <strain evidence="2">MIC098Bin6</strain>
    </source>
</reference>
<dbReference type="GO" id="GO:0004016">
    <property type="term" value="F:adenylate cyclase activity"/>
    <property type="evidence" value="ECO:0007669"/>
    <property type="project" value="UniProtKB-ARBA"/>
</dbReference>
<dbReference type="SMART" id="SM00044">
    <property type="entry name" value="CYCc"/>
    <property type="match status" value="1"/>
</dbReference>
<dbReference type="PANTHER" id="PTHR43081">
    <property type="entry name" value="ADENYLATE CYCLASE, TERMINAL-DIFFERENTIATION SPECIFIC-RELATED"/>
    <property type="match status" value="1"/>
</dbReference>
<name>A0A931CQ32_9BACT</name>
<dbReference type="Gene3D" id="3.30.70.1230">
    <property type="entry name" value="Nucleotide cyclase"/>
    <property type="match status" value="1"/>
</dbReference>
<evidence type="ECO:0000313" key="2">
    <source>
        <dbReference type="EMBL" id="MBG0778703.1"/>
    </source>
</evidence>
<dbReference type="PANTHER" id="PTHR43081:SF1">
    <property type="entry name" value="ADENYLATE CYCLASE, TERMINAL-DIFFERENTIATION SPECIFIC"/>
    <property type="match status" value="1"/>
</dbReference>